<accession>A0A166CWE2</accession>
<feature type="chain" id="PRO_5007871879" evidence="1">
    <location>
        <begin position="24"/>
        <end position="121"/>
    </location>
</feature>
<feature type="signal peptide" evidence="1">
    <location>
        <begin position="1"/>
        <end position="23"/>
    </location>
</feature>
<sequence>MRLFLATVTLILGALTAGNGVLATPTPLFINDGGVDPCPRGVICKGEEAAKRQVSPCPKHVVCVAPNIVDPCPKGLICSVNAVRQVDPCPRGVVCSVNDLRLRQVDPCPEGVVCSANRISE</sequence>
<organism evidence="2 3">
    <name type="scientific">Sistotremastrum suecicum HHB10207 ss-3</name>
    <dbReference type="NCBI Taxonomy" id="1314776"/>
    <lineage>
        <taxon>Eukaryota</taxon>
        <taxon>Fungi</taxon>
        <taxon>Dikarya</taxon>
        <taxon>Basidiomycota</taxon>
        <taxon>Agaricomycotina</taxon>
        <taxon>Agaricomycetes</taxon>
        <taxon>Sistotremastrales</taxon>
        <taxon>Sistotremastraceae</taxon>
        <taxon>Sistotremastrum</taxon>
    </lineage>
</organism>
<proteinExistence type="predicted"/>
<evidence type="ECO:0000256" key="1">
    <source>
        <dbReference type="SAM" id="SignalP"/>
    </source>
</evidence>
<name>A0A166CWE2_9AGAM</name>
<evidence type="ECO:0000313" key="2">
    <source>
        <dbReference type="EMBL" id="KZT37890.1"/>
    </source>
</evidence>
<dbReference type="EMBL" id="KV428074">
    <property type="protein sequence ID" value="KZT37890.1"/>
    <property type="molecule type" value="Genomic_DNA"/>
</dbReference>
<keyword evidence="3" id="KW-1185">Reference proteome</keyword>
<keyword evidence="1" id="KW-0732">Signal</keyword>
<protein>
    <submittedName>
        <fullName evidence="2">Uncharacterized protein</fullName>
    </submittedName>
</protein>
<dbReference type="Proteomes" id="UP000076798">
    <property type="component" value="Unassembled WGS sequence"/>
</dbReference>
<dbReference type="AlphaFoldDB" id="A0A166CWE2"/>
<gene>
    <name evidence="2" type="ORF">SISSUDRAFT_813070</name>
</gene>
<evidence type="ECO:0000313" key="3">
    <source>
        <dbReference type="Proteomes" id="UP000076798"/>
    </source>
</evidence>
<reference evidence="2 3" key="1">
    <citation type="journal article" date="2016" name="Mol. Biol. Evol.">
        <title>Comparative Genomics of Early-Diverging Mushroom-Forming Fungi Provides Insights into the Origins of Lignocellulose Decay Capabilities.</title>
        <authorList>
            <person name="Nagy L.G."/>
            <person name="Riley R."/>
            <person name="Tritt A."/>
            <person name="Adam C."/>
            <person name="Daum C."/>
            <person name="Floudas D."/>
            <person name="Sun H."/>
            <person name="Yadav J.S."/>
            <person name="Pangilinan J."/>
            <person name="Larsson K.H."/>
            <person name="Matsuura K."/>
            <person name="Barry K."/>
            <person name="Labutti K."/>
            <person name="Kuo R."/>
            <person name="Ohm R.A."/>
            <person name="Bhattacharya S.S."/>
            <person name="Shirouzu T."/>
            <person name="Yoshinaga Y."/>
            <person name="Martin F.M."/>
            <person name="Grigoriev I.V."/>
            <person name="Hibbett D.S."/>
        </authorList>
    </citation>
    <scope>NUCLEOTIDE SEQUENCE [LARGE SCALE GENOMIC DNA]</scope>
    <source>
        <strain evidence="2 3">HHB10207 ss-3</strain>
    </source>
</reference>